<protein>
    <recommendedName>
        <fullName evidence="5">PknH-like extracellular domain-containing protein</fullName>
    </recommendedName>
</protein>
<feature type="signal peptide" evidence="2">
    <location>
        <begin position="1"/>
        <end position="24"/>
    </location>
</feature>
<dbReference type="RefSeq" id="WP_184818709.1">
    <property type="nucleotide sequence ID" value="NZ_BMTK01000004.1"/>
</dbReference>
<comment type="caution">
    <text evidence="3">The sequence shown here is derived from an EMBL/GenBank/DDBJ whole genome shotgun (WGS) entry which is preliminary data.</text>
</comment>
<organism evidence="3 4">
    <name type="scientific">Streptomyces griseomycini</name>
    <dbReference type="NCBI Taxonomy" id="66895"/>
    <lineage>
        <taxon>Bacteria</taxon>
        <taxon>Bacillati</taxon>
        <taxon>Actinomycetota</taxon>
        <taxon>Actinomycetes</taxon>
        <taxon>Kitasatosporales</taxon>
        <taxon>Streptomycetaceae</taxon>
        <taxon>Streptomyces</taxon>
    </lineage>
</organism>
<name>A0A7W7LWY7_9ACTN</name>
<feature type="chain" id="PRO_5030943878" description="PknH-like extracellular domain-containing protein" evidence="2">
    <location>
        <begin position="25"/>
        <end position="240"/>
    </location>
</feature>
<dbReference type="AlphaFoldDB" id="A0A7W7LWY7"/>
<gene>
    <name evidence="3" type="ORF">FHS37_001761</name>
</gene>
<evidence type="ECO:0000256" key="2">
    <source>
        <dbReference type="SAM" id="SignalP"/>
    </source>
</evidence>
<dbReference type="Proteomes" id="UP000579523">
    <property type="component" value="Unassembled WGS sequence"/>
</dbReference>
<keyword evidence="4" id="KW-1185">Reference proteome</keyword>
<dbReference type="PROSITE" id="PS51257">
    <property type="entry name" value="PROKAR_LIPOPROTEIN"/>
    <property type="match status" value="1"/>
</dbReference>
<sequence length="240" mass="24636">MKRAVTLAASTLSLLSLATLTACGGDGEPDNATGEPRPSASRAERPTPEQQLAKLMVTEADVAGYEVTEPSDDFVLAGSTDEVTLDEPACAPLAYAMNQLPLGEPEADLTRVVETEKYGDTDTYVTLTAYAAGGAKAALADLREAVDACGSGFTAEADGTSAYDSVTAEEPTDRAGDETVAFASTTTFRGAGHTLHTQATRSGDVLAVFFSVNGMAIANASPSDAELPPPVVKAQNAKLG</sequence>
<accession>A0A7W7LWY7</accession>
<evidence type="ECO:0008006" key="5">
    <source>
        <dbReference type="Google" id="ProtNLM"/>
    </source>
</evidence>
<keyword evidence="2" id="KW-0732">Signal</keyword>
<reference evidence="3 4" key="1">
    <citation type="submission" date="2020-08" db="EMBL/GenBank/DDBJ databases">
        <title>Genomic Encyclopedia of Type Strains, Phase III (KMG-III): the genomes of soil and plant-associated and newly described type strains.</title>
        <authorList>
            <person name="Whitman W."/>
        </authorList>
    </citation>
    <scope>NUCLEOTIDE SEQUENCE [LARGE SCALE GENOMIC DNA]</scope>
    <source>
        <strain evidence="3 4">CECT 3273</strain>
    </source>
</reference>
<evidence type="ECO:0000313" key="3">
    <source>
        <dbReference type="EMBL" id="MBB4897734.1"/>
    </source>
</evidence>
<evidence type="ECO:0000313" key="4">
    <source>
        <dbReference type="Proteomes" id="UP000579523"/>
    </source>
</evidence>
<feature type="region of interest" description="Disordered" evidence="1">
    <location>
        <begin position="23"/>
        <end position="48"/>
    </location>
</feature>
<proteinExistence type="predicted"/>
<dbReference type="EMBL" id="JACHJI010000002">
    <property type="protein sequence ID" value="MBB4897734.1"/>
    <property type="molecule type" value="Genomic_DNA"/>
</dbReference>
<evidence type="ECO:0000256" key="1">
    <source>
        <dbReference type="SAM" id="MobiDB-lite"/>
    </source>
</evidence>